<dbReference type="EMBL" id="BARU01009408">
    <property type="protein sequence ID" value="GAH36642.1"/>
    <property type="molecule type" value="Genomic_DNA"/>
</dbReference>
<dbReference type="UniPathway" id="UPA00053">
    <property type="reaction ID" value="UER00090"/>
</dbReference>
<dbReference type="EC" id="4.2.3.5" evidence="3"/>
<dbReference type="InterPro" id="IPR035904">
    <property type="entry name" value="Chorismate_synth_AroC_sf"/>
</dbReference>
<evidence type="ECO:0000256" key="5">
    <source>
        <dbReference type="ARBA" id="ARBA00022630"/>
    </source>
</evidence>
<dbReference type="GO" id="GO:0005829">
    <property type="term" value="C:cytosol"/>
    <property type="evidence" value="ECO:0007669"/>
    <property type="project" value="TreeGrafter"/>
</dbReference>
<reference evidence="11" key="1">
    <citation type="journal article" date="2014" name="Front. Microbiol.">
        <title>High frequency of phylogenetically diverse reductive dehalogenase-homologous genes in deep subseafloor sedimentary metagenomes.</title>
        <authorList>
            <person name="Kawai M."/>
            <person name="Futagami T."/>
            <person name="Toyoda A."/>
            <person name="Takaki Y."/>
            <person name="Nishi S."/>
            <person name="Hori S."/>
            <person name="Arai W."/>
            <person name="Tsubouchi T."/>
            <person name="Morono Y."/>
            <person name="Uchiyama I."/>
            <person name="Ito T."/>
            <person name="Fujiyama A."/>
            <person name="Inagaki F."/>
            <person name="Takami H."/>
        </authorList>
    </citation>
    <scope>NUCLEOTIDE SEQUENCE</scope>
    <source>
        <strain evidence="11">Expedition CK06-06</strain>
    </source>
</reference>
<dbReference type="GO" id="GO:0009423">
    <property type="term" value="P:chorismate biosynthetic process"/>
    <property type="evidence" value="ECO:0007669"/>
    <property type="project" value="UniProtKB-UniPathway"/>
</dbReference>
<evidence type="ECO:0000256" key="7">
    <source>
        <dbReference type="ARBA" id="ARBA00022827"/>
    </source>
</evidence>
<dbReference type="Gene3D" id="3.60.150.10">
    <property type="entry name" value="Chorismate synthase AroC"/>
    <property type="match status" value="1"/>
</dbReference>
<dbReference type="InterPro" id="IPR020541">
    <property type="entry name" value="Chorismate_synthase_CS"/>
</dbReference>
<organism evidence="11">
    <name type="scientific">marine sediment metagenome</name>
    <dbReference type="NCBI Taxonomy" id="412755"/>
    <lineage>
        <taxon>unclassified sequences</taxon>
        <taxon>metagenomes</taxon>
        <taxon>ecological metagenomes</taxon>
    </lineage>
</organism>
<dbReference type="GO" id="GO:0004107">
    <property type="term" value="F:chorismate synthase activity"/>
    <property type="evidence" value="ECO:0007669"/>
    <property type="project" value="UniProtKB-EC"/>
</dbReference>
<protein>
    <recommendedName>
        <fullName evidence="3">chorismate synthase</fullName>
        <ecNumber evidence="3">4.2.3.5</ecNumber>
    </recommendedName>
</protein>
<sequence length="335" mass="36181">GLNSPFAGLRIDKDLVDRELLRRQAGYGRSPRMKIESDRIEILSGIRKSETIGSPIALLIKNRAERMEQLPSFTNPRPGHADLAGALKYNRRDLRDILERASARETACRVAVGALARQLLSEFKIEIISQVINIAGIDSDTKGLSFGAIKARCLKSKLNCASPTAEKRMVAEINKAAREGDTVGGVFEVIIRGLPPGLGSHAHYDRKIEDRLAGAISSIQSVKAVGFGLGFSVSGKRGSEVHDEIFHKKGKGFYRGSNNAGGIEGGMSNGEDIVVRSAIKPISTLSRPLKSVDMVSKKSSRARFERADICVVPSAGVIGEAVAAFEIANLMLEKF</sequence>
<dbReference type="AlphaFoldDB" id="X1EVP9"/>
<keyword evidence="7" id="KW-0274">FAD</keyword>
<keyword evidence="10" id="KW-0456">Lyase</keyword>
<comment type="pathway">
    <text evidence="1">Metabolic intermediate biosynthesis; chorismate biosynthesis; chorismate from D-erythrose 4-phosphate and phosphoenolpyruvate: step 7/7.</text>
</comment>
<dbReference type="InterPro" id="IPR000453">
    <property type="entry name" value="Chorismate_synth"/>
</dbReference>
<name>X1EVP9_9ZZZZ</name>
<evidence type="ECO:0000256" key="4">
    <source>
        <dbReference type="ARBA" id="ARBA00022605"/>
    </source>
</evidence>
<gene>
    <name evidence="11" type="ORF">S03H2_18160</name>
</gene>
<dbReference type="NCBIfam" id="TIGR00033">
    <property type="entry name" value="aroC"/>
    <property type="match status" value="1"/>
</dbReference>
<dbReference type="Pfam" id="PF01264">
    <property type="entry name" value="Chorismate_synt"/>
    <property type="match status" value="1"/>
</dbReference>
<accession>X1EVP9</accession>
<evidence type="ECO:0000256" key="6">
    <source>
        <dbReference type="ARBA" id="ARBA00022643"/>
    </source>
</evidence>
<evidence type="ECO:0000256" key="3">
    <source>
        <dbReference type="ARBA" id="ARBA00013036"/>
    </source>
</evidence>
<dbReference type="GO" id="GO:0009073">
    <property type="term" value="P:aromatic amino acid family biosynthetic process"/>
    <property type="evidence" value="ECO:0007669"/>
    <property type="project" value="UniProtKB-KW"/>
</dbReference>
<keyword evidence="8" id="KW-0521">NADP</keyword>
<evidence type="ECO:0000313" key="11">
    <source>
        <dbReference type="EMBL" id="GAH36642.1"/>
    </source>
</evidence>
<dbReference type="GO" id="GO:0008652">
    <property type="term" value="P:amino acid biosynthetic process"/>
    <property type="evidence" value="ECO:0007669"/>
    <property type="project" value="UniProtKB-KW"/>
</dbReference>
<dbReference type="NCBIfam" id="NF003793">
    <property type="entry name" value="PRK05382.1"/>
    <property type="match status" value="1"/>
</dbReference>
<comment type="similarity">
    <text evidence="2">Belongs to the chorismate synthase family.</text>
</comment>
<dbReference type="PANTHER" id="PTHR21085:SF0">
    <property type="entry name" value="CHORISMATE SYNTHASE"/>
    <property type="match status" value="1"/>
</dbReference>
<proteinExistence type="inferred from homology"/>
<evidence type="ECO:0000256" key="2">
    <source>
        <dbReference type="ARBA" id="ARBA00008014"/>
    </source>
</evidence>
<dbReference type="PANTHER" id="PTHR21085">
    <property type="entry name" value="CHORISMATE SYNTHASE"/>
    <property type="match status" value="1"/>
</dbReference>
<keyword evidence="6" id="KW-0288">FMN</keyword>
<dbReference type="SUPFAM" id="SSF103263">
    <property type="entry name" value="Chorismate synthase, AroC"/>
    <property type="match status" value="1"/>
</dbReference>
<keyword evidence="4" id="KW-0028">Amino-acid biosynthesis</keyword>
<feature type="non-terminal residue" evidence="11">
    <location>
        <position position="335"/>
    </location>
</feature>
<evidence type="ECO:0000256" key="8">
    <source>
        <dbReference type="ARBA" id="ARBA00022857"/>
    </source>
</evidence>
<dbReference type="CDD" id="cd07304">
    <property type="entry name" value="Chorismate_synthase"/>
    <property type="match status" value="1"/>
</dbReference>
<dbReference type="PIRSF" id="PIRSF001456">
    <property type="entry name" value="Chorismate_synth"/>
    <property type="match status" value="1"/>
</dbReference>
<dbReference type="FunFam" id="3.60.150.10:FF:000002">
    <property type="entry name" value="Chorismate synthase"/>
    <property type="match status" value="1"/>
</dbReference>
<keyword evidence="5" id="KW-0285">Flavoprotein</keyword>
<feature type="non-terminal residue" evidence="11">
    <location>
        <position position="1"/>
    </location>
</feature>
<comment type="caution">
    <text evidence="11">The sequence shown here is derived from an EMBL/GenBank/DDBJ whole genome shotgun (WGS) entry which is preliminary data.</text>
</comment>
<evidence type="ECO:0000256" key="1">
    <source>
        <dbReference type="ARBA" id="ARBA00005044"/>
    </source>
</evidence>
<evidence type="ECO:0000256" key="10">
    <source>
        <dbReference type="ARBA" id="ARBA00023239"/>
    </source>
</evidence>
<evidence type="ECO:0000256" key="9">
    <source>
        <dbReference type="ARBA" id="ARBA00023141"/>
    </source>
</evidence>
<dbReference type="GO" id="GO:0010181">
    <property type="term" value="F:FMN binding"/>
    <property type="evidence" value="ECO:0007669"/>
    <property type="project" value="TreeGrafter"/>
</dbReference>
<keyword evidence="9" id="KW-0057">Aromatic amino acid biosynthesis</keyword>
<dbReference type="PROSITE" id="PS00788">
    <property type="entry name" value="CHORISMATE_SYNTHASE_2"/>
    <property type="match status" value="1"/>
</dbReference>